<dbReference type="InterPro" id="IPR036236">
    <property type="entry name" value="Znf_C2H2_sf"/>
</dbReference>
<dbReference type="PROSITE" id="PS00018">
    <property type="entry name" value="EF_HAND_1"/>
    <property type="match status" value="1"/>
</dbReference>
<dbReference type="InterPro" id="IPR012337">
    <property type="entry name" value="RNaseH-like_sf"/>
</dbReference>
<dbReference type="InterPro" id="IPR008906">
    <property type="entry name" value="HATC_C_dom"/>
</dbReference>
<reference evidence="12 13" key="2">
    <citation type="submission" date="2024-10" db="EMBL/GenBank/DDBJ databases">
        <authorList>
            <person name="Ryan C."/>
        </authorList>
    </citation>
    <scope>NUCLEOTIDE SEQUENCE [LARGE SCALE GENOMIC DNA]</scope>
</reference>
<keyword evidence="3" id="KW-0479">Metal-binding</keyword>
<evidence type="ECO:0000256" key="6">
    <source>
        <dbReference type="ARBA" id="ARBA00023015"/>
    </source>
</evidence>
<accession>A0ABC8ZR12</accession>
<dbReference type="EMBL" id="OZ075112">
    <property type="protein sequence ID" value="CAL4966320.1"/>
    <property type="molecule type" value="Genomic_DNA"/>
</dbReference>
<keyword evidence="7" id="KW-0238">DNA-binding</keyword>
<dbReference type="Pfam" id="PF02892">
    <property type="entry name" value="zf-BED"/>
    <property type="match status" value="1"/>
</dbReference>
<comment type="subunit">
    <text evidence="2">Homodimer.</text>
</comment>
<dbReference type="GO" id="GO:0005634">
    <property type="term" value="C:nucleus"/>
    <property type="evidence" value="ECO:0007669"/>
    <property type="project" value="UniProtKB-SubCell"/>
</dbReference>
<organism evidence="12 13">
    <name type="scientific">Urochloa decumbens</name>
    <dbReference type="NCBI Taxonomy" id="240449"/>
    <lineage>
        <taxon>Eukaryota</taxon>
        <taxon>Viridiplantae</taxon>
        <taxon>Streptophyta</taxon>
        <taxon>Embryophyta</taxon>
        <taxon>Tracheophyta</taxon>
        <taxon>Spermatophyta</taxon>
        <taxon>Magnoliopsida</taxon>
        <taxon>Liliopsida</taxon>
        <taxon>Poales</taxon>
        <taxon>Poaceae</taxon>
        <taxon>PACMAD clade</taxon>
        <taxon>Panicoideae</taxon>
        <taxon>Panicodae</taxon>
        <taxon>Paniceae</taxon>
        <taxon>Melinidinae</taxon>
        <taxon>Urochloa</taxon>
    </lineage>
</organism>
<evidence type="ECO:0000256" key="3">
    <source>
        <dbReference type="ARBA" id="ARBA00022723"/>
    </source>
</evidence>
<dbReference type="InterPro" id="IPR025525">
    <property type="entry name" value="hAT-like_transposase_RNase-H"/>
</dbReference>
<keyword evidence="9" id="KW-0539">Nucleus</keyword>
<dbReference type="PROSITE" id="PS50808">
    <property type="entry name" value="ZF_BED"/>
    <property type="match status" value="1"/>
</dbReference>
<keyword evidence="6" id="KW-0805">Transcription regulation</keyword>
<dbReference type="GO" id="GO:0008270">
    <property type="term" value="F:zinc ion binding"/>
    <property type="evidence" value="ECO:0007669"/>
    <property type="project" value="UniProtKB-KW"/>
</dbReference>
<proteinExistence type="predicted"/>
<dbReference type="GO" id="GO:0003677">
    <property type="term" value="F:DNA binding"/>
    <property type="evidence" value="ECO:0007669"/>
    <property type="project" value="UniProtKB-KW"/>
</dbReference>
<keyword evidence="8" id="KW-0804">Transcription</keyword>
<comment type="subcellular location">
    <subcellularLocation>
        <location evidence="1">Nucleus</location>
    </subcellularLocation>
</comment>
<dbReference type="PANTHER" id="PTHR46481:SF5">
    <property type="entry name" value="OS08G0393150 PROTEIN"/>
    <property type="match status" value="1"/>
</dbReference>
<evidence type="ECO:0000256" key="10">
    <source>
        <dbReference type="PROSITE-ProRule" id="PRU00027"/>
    </source>
</evidence>
<gene>
    <name evidence="12" type="ORF">URODEC1_LOCUS47719</name>
</gene>
<evidence type="ECO:0000256" key="2">
    <source>
        <dbReference type="ARBA" id="ARBA00011738"/>
    </source>
</evidence>
<protein>
    <recommendedName>
        <fullName evidence="11">BED-type domain-containing protein</fullName>
    </recommendedName>
</protein>
<evidence type="ECO:0000313" key="12">
    <source>
        <dbReference type="EMBL" id="CAL4966320.1"/>
    </source>
</evidence>
<dbReference type="InterPro" id="IPR003656">
    <property type="entry name" value="Znf_BED"/>
</dbReference>
<sequence length="650" mass="74603">MSNSESVSLLAESAGEVAGNPTRSRKRSVVWQYFQELPNEGKAQCVHCSSKLSYHKGIGTSHLQNHIRTACKEFPEDIDRNSIFPKSVSTIDIRNFVLDPKLVRDFMTKFWITANIAFKKIENGFFKRMMRTAHPSLEVHGRHTLKNDCLLVYQEEKKKIAHGFANTDSCVSFTSDMWTSNQNLGYICLTAHFIDGDFNLHHHTINFKQVPHPHNAAAIHSTIMDCLYEWDLPNKAFAFTLDNATSNDNAVKKLGETLWAGMPFVGADLHVRCTAHILNLIVQDGMTALRGVVEPVRDVIKHISSSISRLQIFNTIPQQFNLRTKRGFSLDVSTRWNSTYDMLKEALEYKDALNHYANLQNIQAPNLEQWSLANRACQFLKHFSDTTKVFSQHNSPSAHRYVEEVWGIRELLLDEKNRSDTFLKVLCDDMKSKFDKYWDKPNKILLVSSLLDPRYKLSFLKYCLMKVYGEEVADRKTNEALIWFKAYYSHYERIMQRSSQSNISSSPEVGSSASMLSSLSGKRKLGLEFALFRQRSRPHRSRRSEADTYLDDSLVPSREGEEFDVLRWWRRNQDQYPVLARMARDFLAIPLSTVASESTFSTAGMVIDKYRNSLSSETVEALICAKDWLKGYLSDDDEDDEGVITDQEIN</sequence>
<dbReference type="Pfam" id="PF05699">
    <property type="entry name" value="Dimer_Tnp_hAT"/>
    <property type="match status" value="1"/>
</dbReference>
<evidence type="ECO:0000256" key="5">
    <source>
        <dbReference type="ARBA" id="ARBA00022833"/>
    </source>
</evidence>
<evidence type="ECO:0000259" key="11">
    <source>
        <dbReference type="PROSITE" id="PS50808"/>
    </source>
</evidence>
<keyword evidence="13" id="KW-1185">Reference proteome</keyword>
<evidence type="ECO:0000256" key="1">
    <source>
        <dbReference type="ARBA" id="ARBA00004123"/>
    </source>
</evidence>
<dbReference type="AlphaFoldDB" id="A0ABC8ZR12"/>
<evidence type="ECO:0000256" key="7">
    <source>
        <dbReference type="ARBA" id="ARBA00023125"/>
    </source>
</evidence>
<keyword evidence="4 10" id="KW-0863">Zinc-finger</keyword>
<evidence type="ECO:0000256" key="4">
    <source>
        <dbReference type="ARBA" id="ARBA00022771"/>
    </source>
</evidence>
<name>A0ABC8ZR12_9POAL</name>
<reference evidence="13" key="1">
    <citation type="submission" date="2024-06" db="EMBL/GenBank/DDBJ databases">
        <authorList>
            <person name="Ryan C."/>
        </authorList>
    </citation>
    <scope>NUCLEOTIDE SEQUENCE [LARGE SCALE GENOMIC DNA]</scope>
</reference>
<dbReference type="SMART" id="SM00614">
    <property type="entry name" value="ZnF_BED"/>
    <property type="match status" value="1"/>
</dbReference>
<evidence type="ECO:0000256" key="8">
    <source>
        <dbReference type="ARBA" id="ARBA00023163"/>
    </source>
</evidence>
<dbReference type="SUPFAM" id="SSF53098">
    <property type="entry name" value="Ribonuclease H-like"/>
    <property type="match status" value="1"/>
</dbReference>
<dbReference type="InterPro" id="IPR052035">
    <property type="entry name" value="ZnF_BED_domain_contain"/>
</dbReference>
<dbReference type="Proteomes" id="UP001497457">
    <property type="component" value="Chromosome 2b"/>
</dbReference>
<dbReference type="Pfam" id="PF14372">
    <property type="entry name" value="hAT-like_RNase-H"/>
    <property type="match status" value="1"/>
</dbReference>
<evidence type="ECO:0000256" key="9">
    <source>
        <dbReference type="ARBA" id="ARBA00023242"/>
    </source>
</evidence>
<dbReference type="SUPFAM" id="SSF57667">
    <property type="entry name" value="beta-beta-alpha zinc fingers"/>
    <property type="match status" value="1"/>
</dbReference>
<feature type="domain" description="BED-type" evidence="11">
    <location>
        <begin position="25"/>
        <end position="78"/>
    </location>
</feature>
<keyword evidence="5" id="KW-0862">Zinc</keyword>
<dbReference type="InterPro" id="IPR018247">
    <property type="entry name" value="EF_Hand_1_Ca_BS"/>
</dbReference>
<dbReference type="PANTHER" id="PTHR46481">
    <property type="entry name" value="ZINC FINGER BED DOMAIN-CONTAINING PROTEIN 4"/>
    <property type="match status" value="1"/>
</dbReference>
<evidence type="ECO:0000313" key="13">
    <source>
        <dbReference type="Proteomes" id="UP001497457"/>
    </source>
</evidence>